<feature type="binding site" evidence="3">
    <location>
        <position position="283"/>
    </location>
    <ligand>
        <name>CTP</name>
        <dbReference type="ChEBI" id="CHEBI:37563"/>
    </ligand>
</feature>
<dbReference type="PANTHER" id="PTHR14359:SF6">
    <property type="entry name" value="PHOSPHOPANTOTHENOYLCYSTEINE DECARBOXYLASE"/>
    <property type="match status" value="1"/>
</dbReference>
<dbReference type="GO" id="GO:0071513">
    <property type="term" value="C:phosphopantothenoylcysteine decarboxylase complex"/>
    <property type="evidence" value="ECO:0007669"/>
    <property type="project" value="TreeGrafter"/>
</dbReference>
<dbReference type="Pfam" id="PF02441">
    <property type="entry name" value="Flavoprotein"/>
    <property type="match status" value="1"/>
</dbReference>
<dbReference type="NCBIfam" id="TIGR00521">
    <property type="entry name" value="coaBC_dfp"/>
    <property type="match status" value="1"/>
</dbReference>
<keyword evidence="3 4" id="KW-0285">Flavoprotein</keyword>
<dbReference type="GO" id="GO:0010181">
    <property type="term" value="F:FMN binding"/>
    <property type="evidence" value="ECO:0007669"/>
    <property type="project" value="UniProtKB-UniRule"/>
</dbReference>
<dbReference type="EMBL" id="VGIY01000029">
    <property type="protein sequence ID" value="MBM3316649.1"/>
    <property type="molecule type" value="Genomic_DNA"/>
</dbReference>
<dbReference type="InterPro" id="IPR003382">
    <property type="entry name" value="Flavoprotein"/>
</dbReference>
<comment type="function">
    <text evidence="3">Catalyzes two sequential steps in the biosynthesis of coenzyme A. In the first step cysteine is conjugated to 4'-phosphopantothenate to form 4-phosphopantothenoylcysteine. In the second step the latter compound is decarboxylated to form 4'-phosphopantotheine.</text>
</comment>
<protein>
    <recommendedName>
        <fullName evidence="3">Coenzyme A biosynthesis bifunctional protein CoaBC</fullName>
    </recommendedName>
    <alternativeName>
        <fullName evidence="3">DNA/pantothenate metabolism flavoprotein</fullName>
    </alternativeName>
    <alternativeName>
        <fullName evidence="3">Phosphopantothenoylcysteine synthetase/decarboxylase</fullName>
        <shortName evidence="3">PPCS-PPCDC</shortName>
    </alternativeName>
    <domain>
        <recommendedName>
            <fullName evidence="3">Phosphopantothenoylcysteine decarboxylase</fullName>
            <shortName evidence="3">PPC decarboxylase</shortName>
            <shortName evidence="3">PPC-DC</shortName>
            <ecNumber evidence="3">4.1.1.36</ecNumber>
        </recommendedName>
        <alternativeName>
            <fullName evidence="3">CoaC</fullName>
        </alternativeName>
    </domain>
    <domain>
        <recommendedName>
            <fullName evidence="3">Phosphopantothenate--cysteine ligase</fullName>
            <ecNumber evidence="3">6.3.2.5</ecNumber>
        </recommendedName>
        <alternativeName>
            <fullName evidence="3">CoaB</fullName>
        </alternativeName>
        <alternativeName>
            <fullName evidence="3">Phosphopantothenoylcysteine synthetase</fullName>
            <shortName evidence="3">PPC synthetase</shortName>
            <shortName evidence="3">PPC-S</shortName>
        </alternativeName>
    </domain>
</protein>
<comment type="catalytic activity">
    <reaction evidence="3 4">
        <text>(R)-4'-phosphopantothenate + L-cysteine + CTP = N-[(R)-4-phosphopantothenoyl]-L-cysteine + CMP + diphosphate + H(+)</text>
        <dbReference type="Rhea" id="RHEA:19397"/>
        <dbReference type="ChEBI" id="CHEBI:10986"/>
        <dbReference type="ChEBI" id="CHEBI:15378"/>
        <dbReference type="ChEBI" id="CHEBI:33019"/>
        <dbReference type="ChEBI" id="CHEBI:35235"/>
        <dbReference type="ChEBI" id="CHEBI:37563"/>
        <dbReference type="ChEBI" id="CHEBI:59458"/>
        <dbReference type="ChEBI" id="CHEBI:60377"/>
        <dbReference type="EC" id="6.3.2.5"/>
    </reaction>
</comment>
<feature type="binding site" evidence="3">
    <location>
        <position position="348"/>
    </location>
    <ligand>
        <name>CTP</name>
        <dbReference type="ChEBI" id="CHEBI:37563"/>
    </ligand>
</feature>
<dbReference type="InterPro" id="IPR036551">
    <property type="entry name" value="Flavin_trans-like"/>
</dbReference>
<keyword evidence="2 3" id="KW-0456">Lyase</keyword>
<comment type="caution">
    <text evidence="3">Lacks conserved residue(s) required for the propagation of feature annotation.</text>
</comment>
<dbReference type="Gene3D" id="3.40.50.10300">
    <property type="entry name" value="CoaB-like"/>
    <property type="match status" value="1"/>
</dbReference>
<dbReference type="InterPro" id="IPR007085">
    <property type="entry name" value="DNA/pantothenate-metab_flavo_C"/>
</dbReference>
<feature type="active site" description="Proton donor" evidence="3">
    <location>
        <position position="164"/>
    </location>
</feature>
<evidence type="ECO:0000256" key="4">
    <source>
        <dbReference type="RuleBase" id="RU364078"/>
    </source>
</evidence>
<keyword evidence="3 4" id="KW-0288">FMN</keyword>
<dbReference type="GO" id="GO:0015941">
    <property type="term" value="P:pantothenate catabolic process"/>
    <property type="evidence" value="ECO:0007669"/>
    <property type="project" value="InterPro"/>
</dbReference>
<dbReference type="GO" id="GO:0004633">
    <property type="term" value="F:phosphopantothenoylcysteine decarboxylase activity"/>
    <property type="evidence" value="ECO:0007669"/>
    <property type="project" value="UniProtKB-UniRule"/>
</dbReference>
<gene>
    <name evidence="3 7" type="primary">coaBC</name>
    <name evidence="7" type="ORF">FJY75_02245</name>
</gene>
<feature type="region of interest" description="Phosphopantothenate--cysteine ligase" evidence="3">
    <location>
        <begin position="195"/>
        <end position="415"/>
    </location>
</feature>
<dbReference type="Pfam" id="PF04127">
    <property type="entry name" value="DFP"/>
    <property type="match status" value="1"/>
</dbReference>
<comment type="function">
    <text evidence="4">Catalyzes two steps in the biosynthesis of coenzyme A. In the first step cysteine is conjugated to 4'-phosphopantothenate to form 4-phosphopantothenoylcysteine, in the latter compound is decarboxylated to form 4'-phosphopantotheine.</text>
</comment>
<feature type="binding site" evidence="3">
    <location>
        <position position="293"/>
    </location>
    <ligand>
        <name>CTP</name>
        <dbReference type="ChEBI" id="CHEBI:37563"/>
    </ligand>
</feature>
<proteinExistence type="inferred from homology"/>
<keyword evidence="3" id="KW-0511">Multifunctional enzyme</keyword>
<comment type="caution">
    <text evidence="7">The sequence shown here is derived from an EMBL/GenBank/DDBJ whole genome shotgun (WGS) entry which is preliminary data.</text>
</comment>
<keyword evidence="3 4" id="KW-0436">Ligase</keyword>
<evidence type="ECO:0000313" key="7">
    <source>
        <dbReference type="EMBL" id="MBM3316649.1"/>
    </source>
</evidence>
<dbReference type="Proteomes" id="UP000748308">
    <property type="component" value="Unassembled WGS sequence"/>
</dbReference>
<feature type="binding site" evidence="3">
    <location>
        <position position="329"/>
    </location>
    <ligand>
        <name>CTP</name>
        <dbReference type="ChEBI" id="CHEBI:37563"/>
    </ligand>
</feature>
<comment type="similarity">
    <text evidence="3 4">In the N-terminal section; belongs to the HFCD (homo-oligomeric flavin containing Cys decarboxylase) superfamily.</text>
</comment>
<evidence type="ECO:0000259" key="5">
    <source>
        <dbReference type="Pfam" id="PF02441"/>
    </source>
</evidence>
<comment type="catalytic activity">
    <reaction evidence="3 4">
        <text>N-[(R)-4-phosphopantothenoyl]-L-cysteine + H(+) = (R)-4'-phosphopantetheine + CO2</text>
        <dbReference type="Rhea" id="RHEA:16793"/>
        <dbReference type="ChEBI" id="CHEBI:15378"/>
        <dbReference type="ChEBI" id="CHEBI:16526"/>
        <dbReference type="ChEBI" id="CHEBI:59458"/>
        <dbReference type="ChEBI" id="CHEBI:61723"/>
        <dbReference type="EC" id="4.1.1.36"/>
    </reaction>
</comment>
<dbReference type="SUPFAM" id="SSF52507">
    <property type="entry name" value="Homo-oligomeric flavin-containing Cys decarboxylases, HFCD"/>
    <property type="match status" value="1"/>
</dbReference>
<comment type="similarity">
    <text evidence="3 4">In the C-terminal section; belongs to the PPC synthetase family.</text>
</comment>
<dbReference type="InterPro" id="IPR035929">
    <property type="entry name" value="CoaB-like_sf"/>
</dbReference>
<feature type="region of interest" description="Phosphopantothenoylcysteine decarboxylase" evidence="3">
    <location>
        <begin position="1"/>
        <end position="194"/>
    </location>
</feature>
<feature type="domain" description="Flavoprotein" evidence="5">
    <location>
        <begin position="11"/>
        <end position="185"/>
    </location>
</feature>
<keyword evidence="3" id="KW-0479">Metal-binding</keyword>
<dbReference type="GO" id="GO:0046872">
    <property type="term" value="F:metal ion binding"/>
    <property type="evidence" value="ECO:0007669"/>
    <property type="project" value="UniProtKB-KW"/>
</dbReference>
<keyword evidence="3" id="KW-0460">Magnesium</keyword>
<dbReference type="EC" id="4.1.1.36" evidence="3"/>
<dbReference type="InterPro" id="IPR005252">
    <property type="entry name" value="CoaBC"/>
</dbReference>
<evidence type="ECO:0000256" key="1">
    <source>
        <dbReference type="ARBA" id="ARBA00022793"/>
    </source>
</evidence>
<comment type="cofactor">
    <cofactor evidence="3">
        <name>Mg(2+)</name>
        <dbReference type="ChEBI" id="CHEBI:18420"/>
    </cofactor>
</comment>
<comment type="pathway">
    <text evidence="3 4">Cofactor biosynthesis; coenzyme A biosynthesis; CoA from (R)-pantothenate: step 2/5.</text>
</comment>
<feature type="binding site" evidence="3">
    <location>
        <position position="344"/>
    </location>
    <ligand>
        <name>CTP</name>
        <dbReference type="ChEBI" id="CHEBI:37563"/>
    </ligand>
</feature>
<accession>A0A938BL39</accession>
<dbReference type="GO" id="GO:0015937">
    <property type="term" value="P:coenzyme A biosynthetic process"/>
    <property type="evidence" value="ECO:0007669"/>
    <property type="project" value="UniProtKB-UniRule"/>
</dbReference>
<reference evidence="7" key="1">
    <citation type="submission" date="2019-03" db="EMBL/GenBank/DDBJ databases">
        <title>Lake Tanganyika Metagenome-Assembled Genomes (MAGs).</title>
        <authorList>
            <person name="Tran P."/>
        </authorList>
    </citation>
    <scope>NUCLEOTIDE SEQUENCE</scope>
    <source>
        <strain evidence="7">M_DeepCast_400m_m2_100</strain>
    </source>
</reference>
<dbReference type="Gene3D" id="3.40.50.1950">
    <property type="entry name" value="Flavin prenyltransferase-like"/>
    <property type="match status" value="1"/>
</dbReference>
<evidence type="ECO:0000256" key="2">
    <source>
        <dbReference type="ARBA" id="ARBA00023239"/>
    </source>
</evidence>
<dbReference type="PANTHER" id="PTHR14359">
    <property type="entry name" value="HOMO-OLIGOMERIC FLAVIN CONTAINING CYS DECARBOXYLASE FAMILY"/>
    <property type="match status" value="1"/>
</dbReference>
<evidence type="ECO:0000256" key="3">
    <source>
        <dbReference type="HAMAP-Rule" id="MF_02225"/>
    </source>
</evidence>
<name>A0A938BL39_UNCEI</name>
<keyword evidence="1 3" id="KW-0210">Decarboxylase</keyword>
<dbReference type="EC" id="6.3.2.5" evidence="3"/>
<evidence type="ECO:0000313" key="8">
    <source>
        <dbReference type="Proteomes" id="UP000748308"/>
    </source>
</evidence>
<comment type="pathway">
    <text evidence="3 4">Cofactor biosynthesis; coenzyme A biosynthesis; CoA from (R)-pantothenate: step 3/5.</text>
</comment>
<dbReference type="GO" id="GO:0004632">
    <property type="term" value="F:phosphopantothenate--cysteine ligase activity"/>
    <property type="evidence" value="ECO:0007669"/>
    <property type="project" value="UniProtKB-UniRule"/>
</dbReference>
<dbReference type="HAMAP" id="MF_02225">
    <property type="entry name" value="CoaBC"/>
    <property type="match status" value="1"/>
</dbReference>
<comment type="cofactor">
    <cofactor evidence="3">
        <name>FMN</name>
        <dbReference type="ChEBI" id="CHEBI:58210"/>
    </cofactor>
    <text evidence="3">Binds 1 FMN per subunit.</text>
</comment>
<organism evidence="7 8">
    <name type="scientific">Eiseniibacteriota bacterium</name>
    <dbReference type="NCBI Taxonomy" id="2212470"/>
    <lineage>
        <taxon>Bacteria</taxon>
        <taxon>Candidatus Eiseniibacteriota</taxon>
    </lineage>
</organism>
<feature type="domain" description="DNA/pantothenate metabolism flavoprotein C-terminal" evidence="6">
    <location>
        <begin position="190"/>
        <end position="400"/>
    </location>
</feature>
<sequence>MASRRTLADCRVTLGVTGSIAAYKAADIVRRLTGLGVQVRVVMTRSGARLMSPHALATLSGSPVALRMWRPAELLQAGIDHLDLGREPDLLLVAPATANILGKTAGGIADDLLSTAIMAAACPVIFAPAMNVRMWENPVTQRNVAALRELGHHFVGPEAGDLACGETGAGRMAQPEAIADRVARMLLARLDGLRVLVTAGPTEEEIDPVRVLTNRSSGVMGARLAEAARDRGHRVTLIAGPLRCPHPIGVERFDVASAEEMARAVAEAEPRADVLVMAAAVADYRPARREAAKIPSGSAALQIPLVPNTDILASVAPARAARGQVTVGFALEIGDGGEERARAKLRAKGVDMIVLNDPTRSDSAFGGETTQPSFLYRDGRIERAEVMTKYAAAMEIVERAEALRDHAAAGGRTHG</sequence>
<dbReference type="AlphaFoldDB" id="A0A938BL39"/>
<dbReference type="SUPFAM" id="SSF102645">
    <property type="entry name" value="CoaB-like"/>
    <property type="match status" value="1"/>
</dbReference>
<evidence type="ECO:0000259" key="6">
    <source>
        <dbReference type="Pfam" id="PF04127"/>
    </source>
</evidence>